<evidence type="ECO:0000256" key="2">
    <source>
        <dbReference type="ARBA" id="ARBA00022737"/>
    </source>
</evidence>
<feature type="region of interest" description="Disordered" evidence="3">
    <location>
        <begin position="324"/>
        <end position="361"/>
    </location>
</feature>
<keyword evidence="5" id="KW-1185">Reference proteome</keyword>
<dbReference type="InParanoid" id="G0QZR4"/>
<reference evidence="4 5" key="1">
    <citation type="submission" date="2011-07" db="EMBL/GenBank/DDBJ databases">
        <authorList>
            <person name="Coyne R."/>
            <person name="Brami D."/>
            <person name="Johnson J."/>
            <person name="Hostetler J."/>
            <person name="Hannick L."/>
            <person name="Clark T."/>
            <person name="Cassidy-Hanley D."/>
            <person name="Inman J."/>
        </authorList>
    </citation>
    <scope>NUCLEOTIDE SEQUENCE [LARGE SCALE GENOMIC DNA]</scope>
    <source>
        <strain evidence="4 5">G5</strain>
    </source>
</reference>
<dbReference type="eggNOG" id="KOG0531">
    <property type="taxonomic scope" value="Eukaryota"/>
</dbReference>
<dbReference type="SUPFAM" id="SSF52058">
    <property type="entry name" value="L domain-like"/>
    <property type="match status" value="1"/>
</dbReference>
<gene>
    <name evidence="4" type="ORF">IMG5_159270</name>
</gene>
<feature type="compositionally biased region" description="Low complexity" evidence="3">
    <location>
        <begin position="349"/>
        <end position="361"/>
    </location>
</feature>
<name>G0QZR4_ICHMU</name>
<dbReference type="PROSITE" id="PS51450">
    <property type="entry name" value="LRR"/>
    <property type="match status" value="5"/>
</dbReference>
<dbReference type="PANTHER" id="PTHR18849:SF0">
    <property type="entry name" value="CILIA- AND FLAGELLA-ASSOCIATED PROTEIN 410-RELATED"/>
    <property type="match status" value="1"/>
</dbReference>
<dbReference type="GO" id="GO:0016787">
    <property type="term" value="F:hydrolase activity"/>
    <property type="evidence" value="ECO:0007669"/>
    <property type="project" value="UniProtKB-KW"/>
</dbReference>
<proteinExistence type="predicted"/>
<keyword evidence="4" id="KW-0378">Hydrolase</keyword>
<dbReference type="STRING" id="857967.G0QZR4"/>
<dbReference type="EC" id="3.1.2.15" evidence="4"/>
<keyword evidence="1" id="KW-0433">Leucine-rich repeat</keyword>
<dbReference type="SMART" id="SM00364">
    <property type="entry name" value="LRR_BAC"/>
    <property type="match status" value="4"/>
</dbReference>
<dbReference type="RefSeq" id="XP_004030517.1">
    <property type="nucleotide sequence ID" value="XM_004030469.1"/>
</dbReference>
<protein>
    <submittedName>
        <fullName evidence="4">Leucine rich repeat protein</fullName>
        <ecNumber evidence="4">3.1.2.15</ecNumber>
    </submittedName>
</protein>
<dbReference type="Gene3D" id="3.80.10.10">
    <property type="entry name" value="Ribonuclease Inhibitor"/>
    <property type="match status" value="2"/>
</dbReference>
<dbReference type="OMA" id="NPCTDES"/>
<keyword evidence="2" id="KW-0677">Repeat</keyword>
<evidence type="ECO:0000313" key="4">
    <source>
        <dbReference type="EMBL" id="EGR29281.1"/>
    </source>
</evidence>
<dbReference type="EMBL" id="GL984166">
    <property type="protein sequence ID" value="EGR29281.1"/>
    <property type="molecule type" value="Genomic_DNA"/>
</dbReference>
<dbReference type="InterPro" id="IPR025875">
    <property type="entry name" value="Leu-rich_rpt_4"/>
</dbReference>
<evidence type="ECO:0000256" key="3">
    <source>
        <dbReference type="SAM" id="MobiDB-lite"/>
    </source>
</evidence>
<sequence>MSEQNIENEDGEQQQKIEEEPEIEQDDIYPPIEVQINQTHSILKQGLEKIGKISNGKNHSYTNLICERKNIRDLFELLTQYENLRFINFSNNLITDIHTITKIKYLTHLNLSNNQIDSLSVFNIPNTLNFLQELNLSGNKLTQLTPFKLRSLQKLNLNKNEITTCQEFRGHHTLAILEMRKNKLSDLKGIENSPNLQCLYVAENNITNINDLGKLPHLKILHLRKNPLKSLEILENQHVPVFPLLNYINFRECKFEDLSQMKFLQAFPVLAQVNVLATEMTENGGYNIKEELIMLMNQLKRINKEPVEEDEVVAARDKLKERIEEQERQRQEEEERKKQEEEERRLQEEQQQQQQNEQQQE</sequence>
<dbReference type="PRINTS" id="PR00019">
    <property type="entry name" value="LEURICHRPT"/>
</dbReference>
<feature type="compositionally biased region" description="Basic and acidic residues" evidence="3">
    <location>
        <begin position="324"/>
        <end position="348"/>
    </location>
</feature>
<dbReference type="AlphaFoldDB" id="G0QZR4"/>
<dbReference type="Pfam" id="PF12799">
    <property type="entry name" value="LRR_4"/>
    <property type="match status" value="2"/>
</dbReference>
<dbReference type="InterPro" id="IPR032675">
    <property type="entry name" value="LRR_dom_sf"/>
</dbReference>
<dbReference type="GeneID" id="14905391"/>
<evidence type="ECO:0000256" key="1">
    <source>
        <dbReference type="ARBA" id="ARBA00022614"/>
    </source>
</evidence>
<dbReference type="PANTHER" id="PTHR18849">
    <property type="entry name" value="LEUCINE RICH REPEAT PROTEIN"/>
    <property type="match status" value="1"/>
</dbReference>
<accession>G0QZR4</accession>
<dbReference type="InterPro" id="IPR001611">
    <property type="entry name" value="Leu-rich_rpt"/>
</dbReference>
<feature type="compositionally biased region" description="Acidic residues" evidence="3">
    <location>
        <begin position="1"/>
        <end position="12"/>
    </location>
</feature>
<dbReference type="Proteomes" id="UP000008983">
    <property type="component" value="Unassembled WGS sequence"/>
</dbReference>
<evidence type="ECO:0000313" key="5">
    <source>
        <dbReference type="Proteomes" id="UP000008983"/>
    </source>
</evidence>
<dbReference type="OrthoDB" id="271226at2759"/>
<organism evidence="4 5">
    <name type="scientific">Ichthyophthirius multifiliis</name>
    <name type="common">White spot disease agent</name>
    <name type="synonym">Ich</name>
    <dbReference type="NCBI Taxonomy" id="5932"/>
    <lineage>
        <taxon>Eukaryota</taxon>
        <taxon>Sar</taxon>
        <taxon>Alveolata</taxon>
        <taxon>Ciliophora</taxon>
        <taxon>Intramacronucleata</taxon>
        <taxon>Oligohymenophorea</taxon>
        <taxon>Hymenostomatida</taxon>
        <taxon>Ophryoglenina</taxon>
        <taxon>Ichthyophthirius</taxon>
    </lineage>
</organism>
<feature type="region of interest" description="Disordered" evidence="3">
    <location>
        <begin position="1"/>
        <end position="24"/>
    </location>
</feature>